<comment type="caution">
    <text evidence="2">The sequence shown here is derived from an EMBL/GenBank/DDBJ whole genome shotgun (WGS) entry which is preliminary data.</text>
</comment>
<feature type="transmembrane region" description="Helical" evidence="1">
    <location>
        <begin position="56"/>
        <end position="78"/>
    </location>
</feature>
<keyword evidence="3" id="KW-1185">Reference proteome</keyword>
<organism evidence="2 3">
    <name type="scientific">Allacma fusca</name>
    <dbReference type="NCBI Taxonomy" id="39272"/>
    <lineage>
        <taxon>Eukaryota</taxon>
        <taxon>Metazoa</taxon>
        <taxon>Ecdysozoa</taxon>
        <taxon>Arthropoda</taxon>
        <taxon>Hexapoda</taxon>
        <taxon>Collembola</taxon>
        <taxon>Symphypleona</taxon>
        <taxon>Sminthuridae</taxon>
        <taxon>Allacma</taxon>
    </lineage>
</organism>
<feature type="transmembrane region" description="Helical" evidence="1">
    <location>
        <begin position="90"/>
        <end position="112"/>
    </location>
</feature>
<reference evidence="2" key="1">
    <citation type="submission" date="2021-06" db="EMBL/GenBank/DDBJ databases">
        <authorList>
            <person name="Hodson N. C."/>
            <person name="Mongue J. A."/>
            <person name="Jaron S. K."/>
        </authorList>
    </citation>
    <scope>NUCLEOTIDE SEQUENCE</scope>
</reference>
<sequence length="156" mass="18254">MPYKFCVDGYWDRLKSDNYEIDSSILLRQCEPKETSNQRAKFPPRKEVGVVWKPKYIIFLVHIPCAFIYFVVLVIYLSIWDKHRVHGWTVVGLVSSQFLVYILLIFIIWSLVPEDVVFAANNLDGICAIFGILHHFFSISVYSWTVVLTFDVWSTL</sequence>
<protein>
    <submittedName>
        <fullName evidence="2">Uncharacterized protein</fullName>
    </submittedName>
</protein>
<keyword evidence="1" id="KW-1133">Transmembrane helix</keyword>
<feature type="transmembrane region" description="Helical" evidence="1">
    <location>
        <begin position="132"/>
        <end position="153"/>
    </location>
</feature>
<evidence type="ECO:0000313" key="3">
    <source>
        <dbReference type="Proteomes" id="UP000708208"/>
    </source>
</evidence>
<name>A0A8J2L7W4_9HEXA</name>
<evidence type="ECO:0000313" key="2">
    <source>
        <dbReference type="EMBL" id="CAG7817294.1"/>
    </source>
</evidence>
<accession>A0A8J2L7W4</accession>
<dbReference type="AlphaFoldDB" id="A0A8J2L7W4"/>
<keyword evidence="1" id="KW-0472">Membrane</keyword>
<proteinExistence type="predicted"/>
<evidence type="ECO:0000256" key="1">
    <source>
        <dbReference type="SAM" id="Phobius"/>
    </source>
</evidence>
<gene>
    <name evidence="2" type="ORF">AFUS01_LOCUS27869</name>
</gene>
<dbReference type="EMBL" id="CAJVCH010390902">
    <property type="protein sequence ID" value="CAG7817294.1"/>
    <property type="molecule type" value="Genomic_DNA"/>
</dbReference>
<dbReference type="OrthoDB" id="6134459at2759"/>
<dbReference type="Proteomes" id="UP000708208">
    <property type="component" value="Unassembled WGS sequence"/>
</dbReference>
<feature type="non-terminal residue" evidence="2">
    <location>
        <position position="1"/>
    </location>
</feature>
<keyword evidence="1" id="KW-0812">Transmembrane</keyword>